<feature type="compositionally biased region" description="Polar residues" evidence="1">
    <location>
        <begin position="23"/>
        <end position="37"/>
    </location>
</feature>
<feature type="region of interest" description="Disordered" evidence="1">
    <location>
        <begin position="81"/>
        <end position="102"/>
    </location>
</feature>
<proteinExistence type="predicted"/>
<feature type="region of interest" description="Disordered" evidence="1">
    <location>
        <begin position="22"/>
        <end position="48"/>
    </location>
</feature>
<dbReference type="AlphaFoldDB" id="G2XTY6"/>
<name>G2XTY6_BOTF4</name>
<reference evidence="3" key="1">
    <citation type="journal article" date="2011" name="PLoS Genet.">
        <title>Genomic analysis of the necrotrophic fungal pathogens Sclerotinia sclerotiorum and Botrytis cinerea.</title>
        <authorList>
            <person name="Amselem J."/>
            <person name="Cuomo C.A."/>
            <person name="van Kan J.A."/>
            <person name="Viaud M."/>
            <person name="Benito E.P."/>
            <person name="Couloux A."/>
            <person name="Coutinho P.M."/>
            <person name="de Vries R.P."/>
            <person name="Dyer P.S."/>
            <person name="Fillinger S."/>
            <person name="Fournier E."/>
            <person name="Gout L."/>
            <person name="Hahn M."/>
            <person name="Kohn L."/>
            <person name="Lapalu N."/>
            <person name="Plummer K.M."/>
            <person name="Pradier J.M."/>
            <person name="Quevillon E."/>
            <person name="Sharon A."/>
            <person name="Simon A."/>
            <person name="ten Have A."/>
            <person name="Tudzynski B."/>
            <person name="Tudzynski P."/>
            <person name="Wincker P."/>
            <person name="Andrew M."/>
            <person name="Anthouard V."/>
            <person name="Beever R.E."/>
            <person name="Beffa R."/>
            <person name="Benoit I."/>
            <person name="Bouzid O."/>
            <person name="Brault B."/>
            <person name="Chen Z."/>
            <person name="Choquer M."/>
            <person name="Collemare J."/>
            <person name="Cotton P."/>
            <person name="Danchin E.G."/>
            <person name="Da Silva C."/>
            <person name="Gautier A."/>
            <person name="Giraud C."/>
            <person name="Giraud T."/>
            <person name="Gonzalez C."/>
            <person name="Grossetete S."/>
            <person name="Guldener U."/>
            <person name="Henrissat B."/>
            <person name="Howlett B.J."/>
            <person name="Kodira C."/>
            <person name="Kretschmer M."/>
            <person name="Lappartient A."/>
            <person name="Leroch M."/>
            <person name="Levis C."/>
            <person name="Mauceli E."/>
            <person name="Neuveglise C."/>
            <person name="Oeser B."/>
            <person name="Pearson M."/>
            <person name="Poulain J."/>
            <person name="Poussereau N."/>
            <person name="Quesneville H."/>
            <person name="Rascle C."/>
            <person name="Schumacher J."/>
            <person name="Segurens B."/>
            <person name="Sexton A."/>
            <person name="Silva E."/>
            <person name="Sirven C."/>
            <person name="Soanes D.M."/>
            <person name="Talbot N.J."/>
            <person name="Templeton M."/>
            <person name="Yandava C."/>
            <person name="Yarden O."/>
            <person name="Zeng Q."/>
            <person name="Rollins J.A."/>
            <person name="Lebrun M.H."/>
            <person name="Dickman M."/>
        </authorList>
    </citation>
    <scope>NUCLEOTIDE SEQUENCE [LARGE SCALE GENOMIC DNA]</scope>
    <source>
        <strain evidence="3">T4</strain>
    </source>
</reference>
<dbReference type="InParanoid" id="G2XTY6"/>
<feature type="compositionally biased region" description="Polar residues" evidence="1">
    <location>
        <begin position="92"/>
        <end position="102"/>
    </location>
</feature>
<evidence type="ECO:0000313" key="3">
    <source>
        <dbReference type="Proteomes" id="UP000008177"/>
    </source>
</evidence>
<dbReference type="Proteomes" id="UP000008177">
    <property type="component" value="Unplaced contigs"/>
</dbReference>
<dbReference type="HOGENOM" id="CLU_2277040_0_0_1"/>
<evidence type="ECO:0000313" key="2">
    <source>
        <dbReference type="EMBL" id="CCD43956.1"/>
    </source>
</evidence>
<evidence type="ECO:0000256" key="1">
    <source>
        <dbReference type="SAM" id="MobiDB-lite"/>
    </source>
</evidence>
<accession>G2XTY6</accession>
<dbReference type="EMBL" id="FQ790267">
    <property type="protein sequence ID" value="CCD43956.1"/>
    <property type="molecule type" value="Genomic_DNA"/>
</dbReference>
<protein>
    <submittedName>
        <fullName evidence="2">Uncharacterized protein</fullName>
    </submittedName>
</protein>
<organism evidence="2 3">
    <name type="scientific">Botryotinia fuckeliana (strain T4)</name>
    <name type="common">Noble rot fungus</name>
    <name type="synonym">Botrytis cinerea</name>
    <dbReference type="NCBI Taxonomy" id="999810"/>
    <lineage>
        <taxon>Eukaryota</taxon>
        <taxon>Fungi</taxon>
        <taxon>Dikarya</taxon>
        <taxon>Ascomycota</taxon>
        <taxon>Pezizomycotina</taxon>
        <taxon>Leotiomycetes</taxon>
        <taxon>Helotiales</taxon>
        <taxon>Sclerotiniaceae</taxon>
        <taxon>Botrytis</taxon>
    </lineage>
</organism>
<gene>
    <name evidence="2" type="ORF">BofuT4_P061660.1</name>
</gene>
<sequence length="102" mass="10912">MPSEPATTTLRTVTLMKLEEWSSSRASHHNPMSTQAETEIPLFSHSRGRNTEMEKGHLDSANSYSLATKGFSAAFMGLPGAIGSSPKPKTLSPPQSVATVPK</sequence>